<comment type="caution">
    <text evidence="3">The sequence shown here is derived from an EMBL/GenBank/DDBJ whole genome shotgun (WGS) entry which is preliminary data.</text>
</comment>
<reference evidence="3 4" key="1">
    <citation type="submission" date="2014-11" db="EMBL/GenBank/DDBJ databases">
        <title>Genetic blueprint of the zoonotic pathogen Toxocara canis.</title>
        <authorList>
            <person name="Zhu X.-Q."/>
            <person name="Korhonen P.K."/>
            <person name="Cai H."/>
            <person name="Young N.D."/>
            <person name="Nejsum P."/>
            <person name="von Samson-Himmelstjerna G."/>
            <person name="Boag P.R."/>
            <person name="Tan P."/>
            <person name="Li Q."/>
            <person name="Min J."/>
            <person name="Yang Y."/>
            <person name="Wang X."/>
            <person name="Fang X."/>
            <person name="Hall R.S."/>
            <person name="Hofmann A."/>
            <person name="Sternberg P.W."/>
            <person name="Jex A.R."/>
            <person name="Gasser R.B."/>
        </authorList>
    </citation>
    <scope>NUCLEOTIDE SEQUENCE [LARGE SCALE GENOMIC DNA]</scope>
    <source>
        <strain evidence="3">PN_DK_2014</strain>
    </source>
</reference>
<gene>
    <name evidence="3" type="ORF">Tcan_18161</name>
</gene>
<dbReference type="AlphaFoldDB" id="A0A0B2V4R8"/>
<evidence type="ECO:0000313" key="4">
    <source>
        <dbReference type="Proteomes" id="UP000031036"/>
    </source>
</evidence>
<evidence type="ECO:0000256" key="1">
    <source>
        <dbReference type="SAM" id="MobiDB-lite"/>
    </source>
</evidence>
<keyword evidence="4" id="KW-1185">Reference proteome</keyword>
<evidence type="ECO:0000313" key="3">
    <source>
        <dbReference type="EMBL" id="KHN75990.1"/>
    </source>
</evidence>
<feature type="signal peptide" evidence="2">
    <location>
        <begin position="1"/>
        <end position="19"/>
    </location>
</feature>
<protein>
    <submittedName>
        <fullName evidence="3">Uncharacterized protein</fullName>
    </submittedName>
</protein>
<dbReference type="OrthoDB" id="5875230at2759"/>
<name>A0A0B2V4R8_TOXCA</name>
<feature type="region of interest" description="Disordered" evidence="1">
    <location>
        <begin position="130"/>
        <end position="154"/>
    </location>
</feature>
<evidence type="ECO:0000256" key="2">
    <source>
        <dbReference type="SAM" id="SignalP"/>
    </source>
</evidence>
<sequence>MLFHVSLIYFCYFTVFAYAASFESNQIVIRARRQNCGWAGYCGQQCCISVQLQFEQPVDCSNCGQVQQQPCASECEQPCTSGCPEQTSPCCCVDVQLQVDQSVGSSCCTQQYQQCCQCVSVESCCAQQSLPSSSLPPTTPPTTTTTTTYSPPPPPPPQPSCVSCSAVQPAYHVNVVLQCVPACQPSCQPSCTAQPVSIQSQYNMATTSCGAQSCVCSIGYVQCAQQICCLRYRFVKRRSVSLTR</sequence>
<dbReference type="STRING" id="6265.A0A0B2V4R8"/>
<organism evidence="3 4">
    <name type="scientific">Toxocara canis</name>
    <name type="common">Canine roundworm</name>
    <dbReference type="NCBI Taxonomy" id="6265"/>
    <lineage>
        <taxon>Eukaryota</taxon>
        <taxon>Metazoa</taxon>
        <taxon>Ecdysozoa</taxon>
        <taxon>Nematoda</taxon>
        <taxon>Chromadorea</taxon>
        <taxon>Rhabditida</taxon>
        <taxon>Spirurina</taxon>
        <taxon>Ascaridomorpha</taxon>
        <taxon>Ascaridoidea</taxon>
        <taxon>Toxocaridae</taxon>
        <taxon>Toxocara</taxon>
    </lineage>
</organism>
<dbReference type="EMBL" id="JPKZ01002585">
    <property type="protein sequence ID" value="KHN75990.1"/>
    <property type="molecule type" value="Genomic_DNA"/>
</dbReference>
<feature type="chain" id="PRO_5002079609" evidence="2">
    <location>
        <begin position="20"/>
        <end position="244"/>
    </location>
</feature>
<accession>A0A0B2V4R8</accession>
<keyword evidence="2" id="KW-0732">Signal</keyword>
<dbReference type="Proteomes" id="UP000031036">
    <property type="component" value="Unassembled WGS sequence"/>
</dbReference>
<feature type="compositionally biased region" description="Low complexity" evidence="1">
    <location>
        <begin position="130"/>
        <end position="149"/>
    </location>
</feature>
<proteinExistence type="predicted"/>